<feature type="region of interest" description="Disordered" evidence="1">
    <location>
        <begin position="44"/>
        <end position="68"/>
    </location>
</feature>
<protein>
    <submittedName>
        <fullName evidence="2">Uncharacterized protein</fullName>
    </submittedName>
</protein>
<dbReference type="Proteomes" id="UP000552709">
    <property type="component" value="Unassembled WGS sequence"/>
</dbReference>
<dbReference type="EMBL" id="JACHFL010000028">
    <property type="protein sequence ID" value="MBB5366146.1"/>
    <property type="molecule type" value="Genomic_DNA"/>
</dbReference>
<accession>A0A7W8K270</accession>
<gene>
    <name evidence="2" type="ORF">HNQ08_005275</name>
</gene>
<evidence type="ECO:0000313" key="3">
    <source>
        <dbReference type="Proteomes" id="UP000552709"/>
    </source>
</evidence>
<evidence type="ECO:0000313" key="2">
    <source>
        <dbReference type="EMBL" id="MBB5366146.1"/>
    </source>
</evidence>
<comment type="caution">
    <text evidence="2">The sequence shown here is derived from an EMBL/GenBank/DDBJ whole genome shotgun (WGS) entry which is preliminary data.</text>
</comment>
<dbReference type="AlphaFoldDB" id="A0A7W8K270"/>
<evidence type="ECO:0000256" key="1">
    <source>
        <dbReference type="SAM" id="MobiDB-lite"/>
    </source>
</evidence>
<organism evidence="2 3">
    <name type="scientific">Deinococcus humi</name>
    <dbReference type="NCBI Taxonomy" id="662880"/>
    <lineage>
        <taxon>Bacteria</taxon>
        <taxon>Thermotogati</taxon>
        <taxon>Deinococcota</taxon>
        <taxon>Deinococci</taxon>
        <taxon>Deinococcales</taxon>
        <taxon>Deinococcaceae</taxon>
        <taxon>Deinococcus</taxon>
    </lineage>
</organism>
<proteinExistence type="predicted"/>
<sequence>MLLAHSARLRRQALMQFVRTFSAWRLISVSGWRPVSRIRHWISQANRGSPRKDPSSRTPWPEAMRLPS</sequence>
<name>A0A7W8K270_9DEIO</name>
<keyword evidence="3" id="KW-1185">Reference proteome</keyword>
<reference evidence="2 3" key="1">
    <citation type="submission" date="2020-08" db="EMBL/GenBank/DDBJ databases">
        <title>Genomic Encyclopedia of Type Strains, Phase IV (KMG-IV): sequencing the most valuable type-strain genomes for metagenomic binning, comparative biology and taxonomic classification.</title>
        <authorList>
            <person name="Goeker M."/>
        </authorList>
    </citation>
    <scope>NUCLEOTIDE SEQUENCE [LARGE SCALE GENOMIC DNA]</scope>
    <source>
        <strain evidence="2 3">DSM 27939</strain>
    </source>
</reference>